<dbReference type="SUPFAM" id="SSF48726">
    <property type="entry name" value="Immunoglobulin"/>
    <property type="match status" value="28"/>
</dbReference>
<feature type="domain" description="EGF-like" evidence="17">
    <location>
        <begin position="3984"/>
        <end position="4023"/>
    </location>
</feature>
<evidence type="ECO:0000256" key="16">
    <source>
        <dbReference type="SAM" id="SignalP"/>
    </source>
</evidence>
<evidence type="ECO:0000256" key="4">
    <source>
        <dbReference type="ARBA" id="ARBA00022525"/>
    </source>
</evidence>
<dbReference type="FunFam" id="2.10.25.10:FF:000038">
    <property type="entry name" value="Fibrillin 2"/>
    <property type="match status" value="2"/>
</dbReference>
<evidence type="ECO:0000256" key="14">
    <source>
        <dbReference type="PROSITE-ProRule" id="PRU00076"/>
    </source>
</evidence>
<dbReference type="SUPFAM" id="SSF54511">
    <property type="entry name" value="GFP-like"/>
    <property type="match status" value="1"/>
</dbReference>
<dbReference type="InterPro" id="IPR056475">
    <property type="entry name" value="GBD_Hemicentin/VWA7"/>
</dbReference>
<keyword evidence="12" id="KW-0325">Glycoprotein</keyword>
<feature type="domain" description="Ig-like" evidence="18">
    <location>
        <begin position="2771"/>
        <end position="2855"/>
    </location>
</feature>
<evidence type="ECO:0000259" key="17">
    <source>
        <dbReference type="PROSITE" id="PS50026"/>
    </source>
</evidence>
<evidence type="ECO:0000256" key="9">
    <source>
        <dbReference type="ARBA" id="ARBA00022837"/>
    </source>
</evidence>
<dbReference type="PANTHER" id="PTHR45080">
    <property type="entry name" value="CONTACTIN 5"/>
    <property type="match status" value="1"/>
</dbReference>
<feature type="domain" description="Ig-like" evidence="18">
    <location>
        <begin position="490"/>
        <end position="561"/>
    </location>
</feature>
<dbReference type="InterPro" id="IPR036383">
    <property type="entry name" value="TSP1_rpt_sf"/>
</dbReference>
<dbReference type="SMART" id="SM00179">
    <property type="entry name" value="EGF_CA"/>
    <property type="match status" value="7"/>
</dbReference>
<name>A0A0X3PR82_SCHSO</name>
<comment type="caution">
    <text evidence="14">Lacks conserved residue(s) required for the propagation of feature annotation.</text>
</comment>
<dbReference type="InterPro" id="IPR013783">
    <property type="entry name" value="Ig-like_fold"/>
</dbReference>
<dbReference type="GO" id="GO:0005509">
    <property type="term" value="F:calcium ion binding"/>
    <property type="evidence" value="ECO:0007669"/>
    <property type="project" value="InterPro"/>
</dbReference>
<feature type="domain" description="Ig-like" evidence="18">
    <location>
        <begin position="3045"/>
        <end position="3132"/>
    </location>
</feature>
<feature type="domain" description="Ig-like" evidence="18">
    <location>
        <begin position="993"/>
        <end position="1082"/>
    </location>
</feature>
<dbReference type="Pfam" id="PF07474">
    <property type="entry name" value="G2F"/>
    <property type="match status" value="1"/>
</dbReference>
<dbReference type="SUPFAM" id="SSF53300">
    <property type="entry name" value="vWA-like"/>
    <property type="match status" value="1"/>
</dbReference>
<dbReference type="FunFam" id="2.10.25.10:FF:000005">
    <property type="entry name" value="Fibrillin 2"/>
    <property type="match status" value="1"/>
</dbReference>
<feature type="region of interest" description="Disordered" evidence="15">
    <location>
        <begin position="342"/>
        <end position="366"/>
    </location>
</feature>
<dbReference type="InterPro" id="IPR001881">
    <property type="entry name" value="EGF-like_Ca-bd_dom"/>
</dbReference>
<proteinExistence type="predicted"/>
<feature type="domain" description="Ig-like" evidence="18">
    <location>
        <begin position="2956"/>
        <end position="3036"/>
    </location>
</feature>
<dbReference type="SMART" id="SM00209">
    <property type="entry name" value="TSP1"/>
    <property type="match status" value="6"/>
</dbReference>
<feature type="chain" id="PRO_5007051271" description="Hemicentin-1" evidence="16">
    <location>
        <begin position="33"/>
        <end position="4393"/>
    </location>
</feature>
<dbReference type="InterPro" id="IPR056861">
    <property type="entry name" value="HMCN1-like_VWA"/>
</dbReference>
<keyword evidence="8" id="KW-0677">Repeat</keyword>
<evidence type="ECO:0000256" key="11">
    <source>
        <dbReference type="ARBA" id="ARBA00023157"/>
    </source>
</evidence>
<dbReference type="InterPro" id="IPR018097">
    <property type="entry name" value="EGF_Ca-bd_CS"/>
</dbReference>
<evidence type="ECO:0000256" key="10">
    <source>
        <dbReference type="ARBA" id="ARBA00023136"/>
    </source>
</evidence>
<dbReference type="GO" id="GO:0043025">
    <property type="term" value="C:neuronal cell body"/>
    <property type="evidence" value="ECO:0007669"/>
    <property type="project" value="TreeGrafter"/>
</dbReference>
<dbReference type="PROSITE" id="PS00010">
    <property type="entry name" value="ASX_HYDROXYL"/>
    <property type="match status" value="4"/>
</dbReference>
<feature type="signal peptide" evidence="16">
    <location>
        <begin position="1"/>
        <end position="32"/>
    </location>
</feature>
<accession>A0A0X3PR82</accession>
<feature type="domain" description="Ig-like" evidence="18">
    <location>
        <begin position="1577"/>
        <end position="1687"/>
    </location>
</feature>
<dbReference type="GO" id="GO:0050808">
    <property type="term" value="P:synapse organization"/>
    <property type="evidence" value="ECO:0007669"/>
    <property type="project" value="TreeGrafter"/>
</dbReference>
<gene>
    <name evidence="19" type="ORF">TR147526</name>
</gene>
<dbReference type="GO" id="GO:0008046">
    <property type="term" value="F:axon guidance receptor activity"/>
    <property type="evidence" value="ECO:0007669"/>
    <property type="project" value="TreeGrafter"/>
</dbReference>
<feature type="domain" description="Ig-like" evidence="18">
    <location>
        <begin position="803"/>
        <end position="890"/>
    </location>
</feature>
<dbReference type="GO" id="GO:0005886">
    <property type="term" value="C:plasma membrane"/>
    <property type="evidence" value="ECO:0007669"/>
    <property type="project" value="UniProtKB-SubCell"/>
</dbReference>
<dbReference type="FunFam" id="2.20.100.10:FF:000007">
    <property type="entry name" value="Thrombospondin 1"/>
    <property type="match status" value="3"/>
</dbReference>
<dbReference type="CDD" id="cd00054">
    <property type="entry name" value="EGF_CA"/>
    <property type="match status" value="7"/>
</dbReference>
<evidence type="ECO:0000256" key="8">
    <source>
        <dbReference type="ARBA" id="ARBA00022737"/>
    </source>
</evidence>
<feature type="domain" description="Ig-like" evidence="18">
    <location>
        <begin position="1290"/>
        <end position="1385"/>
    </location>
</feature>
<feature type="domain" description="Ig-like" evidence="18">
    <location>
        <begin position="1880"/>
        <end position="1969"/>
    </location>
</feature>
<keyword evidence="3" id="KW-1003">Cell membrane</keyword>
<feature type="domain" description="Ig-like" evidence="18">
    <location>
        <begin position="1972"/>
        <end position="2062"/>
    </location>
</feature>
<dbReference type="InterPro" id="IPR003599">
    <property type="entry name" value="Ig_sub"/>
</dbReference>
<dbReference type="CDD" id="cd00099">
    <property type="entry name" value="IgV"/>
    <property type="match status" value="1"/>
</dbReference>
<feature type="domain" description="Ig-like" evidence="18">
    <location>
        <begin position="1195"/>
        <end position="1285"/>
    </location>
</feature>
<dbReference type="Gene3D" id="3.40.50.410">
    <property type="entry name" value="von Willebrand factor, type A domain"/>
    <property type="match status" value="1"/>
</dbReference>
<dbReference type="Pfam" id="PF00047">
    <property type="entry name" value="ig"/>
    <property type="match status" value="1"/>
</dbReference>
<dbReference type="SMART" id="SM00409">
    <property type="entry name" value="IG"/>
    <property type="match status" value="28"/>
</dbReference>
<keyword evidence="6 14" id="KW-0245">EGF-like domain</keyword>
<dbReference type="InterPro" id="IPR003598">
    <property type="entry name" value="Ig_sub2"/>
</dbReference>
<dbReference type="Pfam" id="PF07645">
    <property type="entry name" value="EGF_CA"/>
    <property type="match status" value="5"/>
</dbReference>
<feature type="domain" description="Ig-like" evidence="18">
    <location>
        <begin position="699"/>
        <end position="801"/>
    </location>
</feature>
<evidence type="ECO:0000256" key="13">
    <source>
        <dbReference type="ARBA" id="ARBA00023319"/>
    </source>
</evidence>
<dbReference type="EMBL" id="GEEE01012313">
    <property type="protein sequence ID" value="JAP50912.1"/>
    <property type="molecule type" value="Transcribed_RNA"/>
</dbReference>
<dbReference type="Pfam" id="PF12662">
    <property type="entry name" value="cEGF"/>
    <property type="match status" value="1"/>
</dbReference>
<feature type="domain" description="Ig-like" evidence="18">
    <location>
        <begin position="2587"/>
        <end position="2671"/>
    </location>
</feature>
<dbReference type="PROSITE" id="PS50835">
    <property type="entry name" value="IG_LIKE"/>
    <property type="match status" value="28"/>
</dbReference>
<dbReference type="InterPro" id="IPR006605">
    <property type="entry name" value="G2_nidogen/fibulin_G2F"/>
</dbReference>
<evidence type="ECO:0000256" key="1">
    <source>
        <dbReference type="ARBA" id="ARBA00004236"/>
    </source>
</evidence>
<dbReference type="FunFam" id="2.60.40.10:FF:000005">
    <property type="entry name" value="Neuronal cell adhesion molecule"/>
    <property type="match status" value="1"/>
</dbReference>
<feature type="region of interest" description="Disordered" evidence="15">
    <location>
        <begin position="2091"/>
        <end position="2136"/>
    </location>
</feature>
<dbReference type="PROSITE" id="PS50026">
    <property type="entry name" value="EGF_3"/>
    <property type="match status" value="3"/>
</dbReference>
<feature type="domain" description="Ig-like" evidence="18">
    <location>
        <begin position="2067"/>
        <end position="2182"/>
    </location>
</feature>
<dbReference type="FunFam" id="2.20.100.10:FF:000080">
    <property type="entry name" value="SCO-spondin"/>
    <property type="match status" value="1"/>
</dbReference>
<dbReference type="SUPFAM" id="SSF57184">
    <property type="entry name" value="Growth factor receptor domain"/>
    <property type="match status" value="3"/>
</dbReference>
<dbReference type="InterPro" id="IPR013151">
    <property type="entry name" value="Immunoglobulin_dom"/>
</dbReference>
<feature type="domain" description="Ig-like" evidence="18">
    <location>
        <begin position="2287"/>
        <end position="2387"/>
    </location>
</feature>
<dbReference type="FunFam" id="2.20.100.10:FF:000001">
    <property type="entry name" value="semaphorin-5A isoform X1"/>
    <property type="match status" value="1"/>
</dbReference>
<feature type="domain" description="Ig-like" evidence="18">
    <location>
        <begin position="2863"/>
        <end position="2951"/>
    </location>
</feature>
<dbReference type="SMART" id="SM00406">
    <property type="entry name" value="IGv"/>
    <property type="match status" value="12"/>
</dbReference>
<dbReference type="FunFam" id="2.10.25.10:FF:000037">
    <property type="entry name" value="Signal peptide, CUB domain and EGF-like domain-containing 2"/>
    <property type="match status" value="1"/>
</dbReference>
<dbReference type="CDD" id="cd00096">
    <property type="entry name" value="Ig"/>
    <property type="match status" value="9"/>
</dbReference>
<dbReference type="PANTHER" id="PTHR45080:SF8">
    <property type="entry name" value="IG-LIKE DOMAIN-CONTAINING PROTEIN"/>
    <property type="match status" value="1"/>
</dbReference>
<dbReference type="InterPro" id="IPR000152">
    <property type="entry name" value="EGF-type_Asp/Asn_hydroxyl_site"/>
</dbReference>
<dbReference type="Pfam" id="PF25106">
    <property type="entry name" value="VWA_4"/>
    <property type="match status" value="1"/>
</dbReference>
<dbReference type="InterPro" id="IPR036179">
    <property type="entry name" value="Ig-like_dom_sf"/>
</dbReference>
<dbReference type="GO" id="GO:0007156">
    <property type="term" value="P:homophilic cell adhesion via plasma membrane adhesion molecules"/>
    <property type="evidence" value="ECO:0007669"/>
    <property type="project" value="TreeGrafter"/>
</dbReference>
<keyword evidence="10" id="KW-0472">Membrane</keyword>
<dbReference type="Pfam" id="PF23560">
    <property type="entry name" value="GBD_Hemicentin"/>
    <property type="match status" value="1"/>
</dbReference>
<dbReference type="Gene3D" id="2.20.100.10">
    <property type="entry name" value="Thrombospondin type-1 (TSP1) repeat"/>
    <property type="match status" value="6"/>
</dbReference>
<feature type="domain" description="Ig-like" evidence="18">
    <location>
        <begin position="1486"/>
        <end position="1574"/>
    </location>
</feature>
<feature type="domain" description="Ig-like" evidence="18">
    <location>
        <begin position="2391"/>
        <end position="2486"/>
    </location>
</feature>
<feature type="domain" description="Ig-like" evidence="18">
    <location>
        <begin position="895"/>
        <end position="986"/>
    </location>
</feature>
<dbReference type="InterPro" id="IPR009030">
    <property type="entry name" value="Growth_fac_rcpt_cys_sf"/>
</dbReference>
<dbReference type="SMART" id="SM00408">
    <property type="entry name" value="IGc2"/>
    <property type="match status" value="26"/>
</dbReference>
<dbReference type="InterPro" id="IPR007110">
    <property type="entry name" value="Ig-like_dom"/>
</dbReference>
<evidence type="ECO:0000256" key="5">
    <source>
        <dbReference type="ARBA" id="ARBA00022530"/>
    </source>
</evidence>
<feature type="domain" description="Ig-like" evidence="18">
    <location>
        <begin position="1085"/>
        <end position="1189"/>
    </location>
</feature>
<feature type="domain" description="Ig-like" evidence="18">
    <location>
        <begin position="3135"/>
        <end position="3215"/>
    </location>
</feature>
<dbReference type="SMART" id="SM00181">
    <property type="entry name" value="EGF"/>
    <property type="match status" value="7"/>
</dbReference>
<reference evidence="19" key="1">
    <citation type="submission" date="2016-01" db="EMBL/GenBank/DDBJ databases">
        <title>Reference transcriptome for the parasite Schistocephalus solidus: insights into the molecular evolution of parasitism.</title>
        <authorList>
            <person name="Hebert F.O."/>
            <person name="Grambauer S."/>
            <person name="Barber I."/>
            <person name="Landry C.R."/>
            <person name="Aubin-Horth N."/>
        </authorList>
    </citation>
    <scope>NUCLEOTIDE SEQUENCE</scope>
</reference>
<dbReference type="Gene3D" id="2.40.155.10">
    <property type="entry name" value="Green fluorescent protein"/>
    <property type="match status" value="1"/>
</dbReference>
<feature type="compositionally biased region" description="Polar residues" evidence="15">
    <location>
        <begin position="2105"/>
        <end position="2114"/>
    </location>
</feature>
<dbReference type="Pfam" id="PF07679">
    <property type="entry name" value="I-set"/>
    <property type="match status" value="14"/>
</dbReference>
<dbReference type="Gene3D" id="2.60.40.10">
    <property type="entry name" value="Immunoglobulins"/>
    <property type="match status" value="28"/>
</dbReference>
<dbReference type="InterPro" id="IPR050958">
    <property type="entry name" value="Cell_Adh-Cytoskel_Orgn"/>
</dbReference>
<evidence type="ECO:0000256" key="7">
    <source>
        <dbReference type="ARBA" id="ARBA00022729"/>
    </source>
</evidence>
<comment type="subcellular location">
    <subcellularLocation>
        <location evidence="1">Cell membrane</location>
    </subcellularLocation>
    <subcellularLocation>
        <location evidence="2">Secreted</location>
        <location evidence="2">Extracellular space</location>
        <location evidence="2">Extracellular matrix</location>
    </subcellularLocation>
</comment>
<protein>
    <recommendedName>
        <fullName evidence="20">Hemicentin-1</fullName>
    </recommendedName>
</protein>
<dbReference type="PROSITE" id="PS01187">
    <property type="entry name" value="EGF_CA"/>
    <property type="match status" value="1"/>
</dbReference>
<dbReference type="Gene3D" id="2.10.25.10">
    <property type="entry name" value="Laminin"/>
    <property type="match status" value="7"/>
</dbReference>
<dbReference type="SUPFAM" id="SSF82895">
    <property type="entry name" value="TSP-1 type 1 repeat"/>
    <property type="match status" value="5"/>
</dbReference>
<dbReference type="InterPro" id="IPR009017">
    <property type="entry name" value="GFP"/>
</dbReference>
<feature type="domain" description="Ig-like" evidence="18">
    <location>
        <begin position="1390"/>
        <end position="1477"/>
    </location>
</feature>
<dbReference type="Pfam" id="PF00090">
    <property type="entry name" value="TSP_1"/>
    <property type="match status" value="5"/>
</dbReference>
<dbReference type="Pfam" id="PF13927">
    <property type="entry name" value="Ig_3"/>
    <property type="match status" value="11"/>
</dbReference>
<feature type="domain" description="EGF-like" evidence="17">
    <location>
        <begin position="4073"/>
        <end position="4116"/>
    </location>
</feature>
<dbReference type="InterPro" id="IPR000742">
    <property type="entry name" value="EGF"/>
</dbReference>
<keyword evidence="11" id="KW-1015">Disulfide bond</keyword>
<sequence>MRPSTKLYDRRVLGTLLPLLLFLLPPLTLTRAQQYNPRGYDESSRRVLPGYIHPNPPPLQIIDVETSGTQVFAMPSAVSLAIVFDSTGSMGDDLKQVKMGARRILQRHMERGREALIKDFVLVKVHDPDVGPAKVTTSTKTFYQYLESVYTQGGGDCPEMTITGIEMALEASHPNSLIYVFTDSSAKDYDRLPRVLNLIQKKQSQVVFVLTGYCNSTSEPGFQAYQEIATVSSGQVYLIGKRQVTEFMRVIEAAVEARKVQILQQDTWETSAKTYSFPVDSHLTQLTVQVTNYKTQDPIKVNIRNPEGKLVTKADGLRQLMKTVPTVFVASIDQPMAGSWTLEVSTEPSEHPATPTSESGREEDQLQWHSVRVSGVSEVDFVPGFATTQLPYNVGSSRQPIEGVQNFVMANITGRLLTGTVDSIVLRAPNGTSLVRLPVERTANTHIYVSQHPMDPVSGHYYLQVTGRDGKGYNFQRYSKVALIARKARPVVVSCPAKIEVVRGATAAVTCLVDSEIPFKVNWYQQGHQLTGFPGEHQIYSVPTNVTYTLADVNEESQGIYAVEMIRADSAPTEIPTEGQRRDEVSVVILPPPPTVFIPRNASVEPGGMARLTCSVFTPASEVAINWYRGHEVRFKVKEGRRHQIRTSAGESTPAGKTFTSTLTIVEAQDVDVGKYICEAEHKGGVSSADGFVIIHVRPTVVAENTDIEFKEGGRIVLSCRAEGHPPPKITWSFNDVPIPETGREALQPGVEAPRITILDDYMESRLIISPTEASDAGRYACHAANSAGEEKAIMNAKFVSRPEVIRLESQRELPQEGESQVLRCLATGQPPPIIKWEFNGSPVSQSANIRVNETTGELMIMQVKRDMAGKWTCVAENVAGTTRSSISLDIGYKPKMDVGSMHDRVLGEFAADLIIPCYVEGHPVPQIKWYKMVGSTQVPVSYGDRYTLDSENSLHIRNVDIEDGTTFICEASNTYGRDQHHVTVELGGIKAPTISFTDPRQVILEGSAEKVLTCYVLDAKPPATVTWLKDSQELDLSSPRYSVVDNNLIIRDVTMDDEGIYTCVARNVVGRSKIDIELDVQTPPTFTDATQEGVVEITRGKVLELRCMVEGDPKPKVEWRKDGRPLNIKGGGMQGVGGAGGGASSLDSSVVISNDGQTLTVYSVSEESSGIYTCSAINPHAVETKDFQVLVKTPPFIPKEGFSEIEIAQNEVTVLTCLVSQGFPQPKLHWFKNGQPVVPVPGRITILGGGNSLEIRGESEEDTGSYECRAENEAGSDSRFYQVTVLVPPTFTSTHAQRRLLVRPGDRVDISCGMTGYPEPTISWTWNGRPLEGKLTDLGISTRLSSDSMTSYLTLNSMQEDLQGNYTCIGRNKGGQTSSDYEVILLREPKIVDFSERSVVFLNNTITLTCGAEGSPKPKITWLFMGQKLSPNQTPGYRFVGDGNLIIMTAQHHHGGEYTCLAENEAGRDDRTATITVFEPSGDRPVAQNITSITLGGNITFTCKLTSNPPPRIKWYKDGQELFSAMPQDRFSLSADESTLTIFNVQQEDQGQFKCEAENIPGDWDISYFLEVTSSPNILLGSSSRAKEQVRQGGDIRLRCIATGSPEPTYQWLKDDTPVASSVKPVVTTHEVDKNTVEITTISSKYILLDQGRELVVSKVTAADAGVYTCVAINPVGRDRHKMNLTVLASPIFYDGLDHETPELVKHKPAFLWCNATGHPPPKFKWSGDMLVDQLNDRVRMVASGQGLYLPNVTQDLVSRYICNAINEAGEARRIFDPTLIYAPILVEPEGENPRPVIRGGDMRLSCEWDAHPEATVEWFKGGEPIDFMDNPRVNISTRNTVLFLGNAQPEDAGIYRCVVTNKVGSTRRQWSVSIMSPPKFQISSEPGQHNVALGSSLTLFCVAEGEPKPTIRWTKDGVPLDSERYNISENGVHLRLSSAEDIDAGRLACIASSPYGEIMRNFDVKVTYPPRLDGDGQRQYSIERTVGSSAILECLVTGNPTPKIEWYKDGQLLDPLPYRYRFFNQKRELEILSIQPTDAGRYRCFASNEIGSLEVSVDMTVGAPPRIDRGRLRSEYVIREGDELVLPCPATGSPTPRLEFTRSELSPDSNKVTQRKLDLPSSPEHGQFASGDPDSITRRAVVSQDRQSLTIFRVTKGDAGTYQCNASNEIGWDTMKYTVRVRVPPSFDTSNVQPEVHWFVNQSRFLDCTLQGLADPPATITWERHGSPVTSTADVQISPDGSKLTVPRVQLLDAGDYKCVASNEVGRTSQVFRVLVYVRAQFVNPVRKISIGAIQNQTVHMSCEVTGDPPPKVTWFRRDVELFPMGSFLQHGASASAFSSRFPHIIPLQGEQILQLTNVQKADAGDYTCMATNGGDAIEKKFNLTVILPPIILKPEGSPEALMTREHVPVTFYCLIRDYNSTKPEIVWTKDGSPILVSEESDYFVVQDEGQALTVIRPTSSESGLFRCEARNKAGTDSHQFRLTVIAPPRFPADFIRYRQKYVQQMGTQVRLECPATGSPPPVITWYYNGSPVLPYAAPSHYTFDADNKLLYFITGQKDAGEYRCVAHSEAGNISKTYELEIIMPPLVRLDRSEIREREGTTFTVQCIAEGHPTPKLEWSRESGGLFRVGTSVDLVTGILTISEARKDDAGRYTCTATNKISQDSKTVDVQIIERPVIQSATAPIVANEGDQVLLPCTVTGTLPIHIQWRLPSGQQITQEEIIGFQVLPSQGLLIEHVSRTHAGLYRCSANNEAGSQNAMLSLDVQLRPTITRPASTEVSGQLDAMLQLNCEVNEGIPKPVVSWEHHGVSFSKTKSFYTTTDSGLLIFNSLKPQDEGEWICIARNAAGEDRLSFNVIVRSPPRVSLPSSIVGIEGRTATIDCSVEGKPAPEVSWEFKNQPVGVILGARARIDPPTRLTIHDLQPSDTGSYFCVARAPGQELVMDSTFLTVFTIPKFVHTPNKTLEAYEDRWIQFRCAAEGHPKPDVKWMHQGSPIASNPSNNGIGSLVIGPLREGHSGTYTCVAFNEAGKAEYSFRFVVKTRPKVHIYQSDEPSRRKERTRLHCNVSGEADSIIWLKDGIPVANTSRINIRDNGASLVISMAKAVDTGLYQCIAANPVGEDLGELRLVIDSKPLLVKSPQNQTARLGEIVTMECKAEGYPTPTIRWFHDNSSVRIGGTHSLIRNGSLRIVGVTEKEEGIYHCVASSSQGEAISDPAELRVQISGGWSEWLPWQACSVACGRGIQSRERLCNNPEPKNGGSYCVGDAIETRSCLQKFCPVDGVWGQWSPWTACSSPCGSGLRHRTRRCDSPPPSNGGKPCVGNAMEDELCEDLPLCPVNGGWSSWGPWSTCTKACGPGGTQRRERKCDMPPASNGGRPCIGPESMVRACKRKNCPVDGAWGEWGPWTHCSRSCGGGIRRRQRRCDNPKPQFGGKPCGPPEAATETSECHENPCPVNGGWSNWASWSPCVGRCGLGIQSRLRTCTEPVPQYGGHLCRGSAKEQRACKMPFVADGMPCPSELDGDGEGQGGASGSGAPATWSEWSTWSECQPDCTNSPSLNSNGKRRRIRECVVYVGGGEGEGPSRLAKSLRDCEGHAEEVEGCFVPEDQFDCDTKQRPLFGQLKGEIHGRLNGMELKGVSLMGNWSAASSTSTRHEIEFRGVSPEHARCLQALLETVMPALWYTAREVGDATNGEYVVGRNGAFSWNSVGQFADGSSVRLEQRLRHVDDPDAVGVRSVILQLDSKLDGDCPLGLRQSENGKHLVKSEKKVEVANFKEQIVQLNPSKGTLHASSSRYFSVLNEAGHGGHPEPYAWSTEVMTTPGRRQRHLTQTLVVSGVKIAAQPARRIFHLTVDSAIVKENSGYVCPLGFEIVETRAGGGRQSLDDASLDYCRDVDECSSPRLNSCDQICENTSPGYRCSCRDGYRLAPDGRSCVDIDECSEEARGDLICPTGQRCVNKPGSFDCVQDCGEGLRLSASGEICEDIDECRSNPDVCAGHQCINTYGGYYCSCRPGYELVGNQCQDINECNQGLHRCQEHELCVNLPGYFRCQSVCPKGYRLAGELAGGVPNCVDIDECQVPEGGKRACPEGATCTNVPGSFRCQCADGRPPVGNTCQVQAQQACPTGFRWSMQAGRCVDIDECNQPNDRSPCQYQCHNTVGGYRCSCPPGYELSPLTNLCSDINECTTSTHNCSRGKLCVNTPGSHICLEPSCPKNYLFDPESKSCRITCAESKLPCPQGARFADSVQYLSVSIPPPSSASGRNIILRVVDWQQTQQANCHFQLLDKAPNTPVQHRSEDGMVYLTPDWHSPDLQTSLGDQRYFSAVVDQTRSDTFTNKLFYLFFRVSCFSGDPVATGRQDFDVFPVGEQKLEDNSRLIFQHSFYVYISVSKYPF</sequence>
<feature type="domain" description="Ig-like" evidence="18">
    <location>
        <begin position="593"/>
        <end position="694"/>
    </location>
</feature>
<feature type="domain" description="Ig-like" evidence="18">
    <location>
        <begin position="1779"/>
        <end position="1875"/>
    </location>
</feature>
<keyword evidence="4" id="KW-0964">Secreted</keyword>
<feature type="domain" description="Ig-like" evidence="18">
    <location>
        <begin position="2491"/>
        <end position="2583"/>
    </location>
</feature>
<evidence type="ECO:0000256" key="15">
    <source>
        <dbReference type="SAM" id="MobiDB-lite"/>
    </source>
</evidence>
<organism evidence="19">
    <name type="scientific">Schistocephalus solidus</name>
    <name type="common">Tapeworm</name>
    <dbReference type="NCBI Taxonomy" id="70667"/>
    <lineage>
        <taxon>Eukaryota</taxon>
        <taxon>Metazoa</taxon>
        <taxon>Spiralia</taxon>
        <taxon>Lophotrochozoa</taxon>
        <taxon>Platyhelminthes</taxon>
        <taxon>Cestoda</taxon>
        <taxon>Eucestoda</taxon>
        <taxon>Diphyllobothriidea</taxon>
        <taxon>Diphyllobothriidae</taxon>
        <taxon>Schistocephalus</taxon>
    </lineage>
</organism>
<dbReference type="InterPro" id="IPR026823">
    <property type="entry name" value="cEGF"/>
</dbReference>
<evidence type="ECO:0000259" key="18">
    <source>
        <dbReference type="PROSITE" id="PS50835"/>
    </source>
</evidence>
<dbReference type="FunFam" id="2.60.40.10:FF:000032">
    <property type="entry name" value="palladin isoform X1"/>
    <property type="match status" value="3"/>
</dbReference>
<keyword evidence="5" id="KW-0272">Extracellular matrix</keyword>
<dbReference type="InterPro" id="IPR013098">
    <property type="entry name" value="Ig_I-set"/>
</dbReference>
<keyword evidence="9" id="KW-0106">Calcium</keyword>
<dbReference type="InterPro" id="IPR013106">
    <property type="entry name" value="Ig_V-set"/>
</dbReference>
<feature type="domain" description="Ig-like" evidence="18">
    <location>
        <begin position="1692"/>
        <end position="1777"/>
    </location>
</feature>
<dbReference type="GO" id="GO:0030424">
    <property type="term" value="C:axon"/>
    <property type="evidence" value="ECO:0007669"/>
    <property type="project" value="TreeGrafter"/>
</dbReference>
<dbReference type="InterPro" id="IPR036465">
    <property type="entry name" value="vWFA_dom_sf"/>
</dbReference>
<evidence type="ECO:0000256" key="6">
    <source>
        <dbReference type="ARBA" id="ARBA00022536"/>
    </source>
</evidence>
<feature type="domain" description="EGF-like" evidence="17">
    <location>
        <begin position="4138"/>
        <end position="4180"/>
    </location>
</feature>
<feature type="domain" description="Ig-like" evidence="18">
    <location>
        <begin position="2187"/>
        <end position="2277"/>
    </location>
</feature>
<dbReference type="InterPro" id="IPR000884">
    <property type="entry name" value="TSP1_rpt"/>
</dbReference>
<feature type="domain" description="Ig-like" evidence="18">
    <location>
        <begin position="2678"/>
        <end position="2764"/>
    </location>
</feature>
<evidence type="ECO:0000256" key="3">
    <source>
        <dbReference type="ARBA" id="ARBA00022475"/>
    </source>
</evidence>
<evidence type="ECO:0000256" key="2">
    <source>
        <dbReference type="ARBA" id="ARBA00004498"/>
    </source>
</evidence>
<evidence type="ECO:0000313" key="19">
    <source>
        <dbReference type="EMBL" id="JAP50912.1"/>
    </source>
</evidence>
<keyword evidence="13" id="KW-0393">Immunoglobulin domain</keyword>
<dbReference type="InterPro" id="IPR049883">
    <property type="entry name" value="NOTCH1_EGF-like"/>
</dbReference>
<keyword evidence="7 16" id="KW-0732">Signal</keyword>
<dbReference type="PROSITE" id="PS50092">
    <property type="entry name" value="TSP1"/>
    <property type="match status" value="6"/>
</dbReference>
<dbReference type="PROSITE" id="PS01186">
    <property type="entry name" value="EGF_2"/>
    <property type="match status" value="3"/>
</dbReference>
<evidence type="ECO:0008006" key="20">
    <source>
        <dbReference type="Google" id="ProtNLM"/>
    </source>
</evidence>
<evidence type="ECO:0000256" key="12">
    <source>
        <dbReference type="ARBA" id="ARBA00023180"/>
    </source>
</evidence>